<protein>
    <recommendedName>
        <fullName evidence="2">Tetratricopeptide repeat protein</fullName>
    </recommendedName>
</protein>
<dbReference type="AlphaFoldDB" id="D9PIZ0"/>
<dbReference type="SMART" id="SM00028">
    <property type="entry name" value="TPR"/>
    <property type="match status" value="2"/>
</dbReference>
<sequence length="125" mass="14545">MYLNLRQFAKSRKFYEFSSRLSKDNNQLVRVLICMGNLSLTKGSYEEAILSYEKALNISRYKTTILSNLAFTYEALGENEKALKYAEESIEVSRREFELGHTISPEDNVKDLIIRLKEKLPRLAQ</sequence>
<organism evidence="1">
    <name type="scientific">sediment metagenome</name>
    <dbReference type="NCBI Taxonomy" id="749907"/>
    <lineage>
        <taxon>unclassified sequences</taxon>
        <taxon>metagenomes</taxon>
        <taxon>ecological metagenomes</taxon>
    </lineage>
</organism>
<proteinExistence type="predicted"/>
<dbReference type="PROSITE" id="PS50005">
    <property type="entry name" value="TPR"/>
    <property type="match status" value="1"/>
</dbReference>
<reference evidence="1" key="2">
    <citation type="journal article" date="2011" name="Microb. Ecol.">
        <title>Taxonomic and Functional Metagenomic Profiling of the Microbial Community in the Anoxic Sediment of a Sub-saline Shallow Lake (Laguna de Carrizo, Central Spain).</title>
        <authorList>
            <person name="Ferrer M."/>
            <person name="Guazzaroni M.E."/>
            <person name="Richter M."/>
            <person name="Garcia-Salamanca A."/>
            <person name="Yarza P."/>
            <person name="Suarez-Suarez A."/>
            <person name="Solano J."/>
            <person name="Alcaide M."/>
            <person name="van Dillewijn P."/>
            <person name="Molina-Henares M.A."/>
            <person name="Lopez-Cortes N."/>
            <person name="Al-Ramahi Y."/>
            <person name="Guerrero C."/>
            <person name="Acosta A."/>
            <person name="de Eugenio L.I."/>
            <person name="Martinez V."/>
            <person name="Marques S."/>
            <person name="Rojo F."/>
            <person name="Santero E."/>
            <person name="Genilloud O."/>
            <person name="Perez-Perez J."/>
            <person name="Rossello-Mora R."/>
            <person name="Ramos J.L."/>
        </authorList>
    </citation>
    <scope>NUCLEOTIDE SEQUENCE</scope>
</reference>
<dbReference type="Pfam" id="PF13414">
    <property type="entry name" value="TPR_11"/>
    <property type="match status" value="1"/>
</dbReference>
<gene>
    <name evidence="1" type="ORF">LDC_1499</name>
</gene>
<name>D9PIZ0_9ZZZZ</name>
<accession>D9PIZ0</accession>
<dbReference type="Gene3D" id="1.25.40.10">
    <property type="entry name" value="Tetratricopeptide repeat domain"/>
    <property type="match status" value="1"/>
</dbReference>
<dbReference type="InterPro" id="IPR019734">
    <property type="entry name" value="TPR_rpt"/>
</dbReference>
<reference evidence="1" key="1">
    <citation type="submission" date="2010-07" db="EMBL/GenBank/DDBJ databases">
        <authorList>
            <consortium name="CONSOLIDER consortium CSD2007-00005"/>
            <person name="Guazzaroni M.-E."/>
            <person name="Richter M."/>
            <person name="Garcia-Salamanca A."/>
            <person name="Yarza P."/>
            <person name="Ferrer M."/>
        </authorList>
    </citation>
    <scope>NUCLEOTIDE SEQUENCE</scope>
</reference>
<dbReference type="EMBL" id="ADZX01000472">
    <property type="protein sequence ID" value="EFK96469.1"/>
    <property type="molecule type" value="Genomic_DNA"/>
</dbReference>
<dbReference type="SUPFAM" id="SSF48452">
    <property type="entry name" value="TPR-like"/>
    <property type="match status" value="1"/>
</dbReference>
<evidence type="ECO:0000313" key="1">
    <source>
        <dbReference type="EMBL" id="EFK96469.1"/>
    </source>
</evidence>
<comment type="caution">
    <text evidence="1">The sequence shown here is derived from an EMBL/GenBank/DDBJ whole genome shotgun (WGS) entry which is preliminary data.</text>
</comment>
<dbReference type="InterPro" id="IPR011990">
    <property type="entry name" value="TPR-like_helical_dom_sf"/>
</dbReference>
<evidence type="ECO:0008006" key="2">
    <source>
        <dbReference type="Google" id="ProtNLM"/>
    </source>
</evidence>